<dbReference type="Proteomes" id="UP001189429">
    <property type="component" value="Unassembled WGS sequence"/>
</dbReference>
<feature type="region of interest" description="Disordered" evidence="1">
    <location>
        <begin position="53"/>
        <end position="216"/>
    </location>
</feature>
<feature type="compositionally biased region" description="Basic and acidic residues" evidence="1">
    <location>
        <begin position="162"/>
        <end position="174"/>
    </location>
</feature>
<comment type="caution">
    <text evidence="2">The sequence shown here is derived from an EMBL/GenBank/DDBJ whole genome shotgun (WGS) entry which is preliminary data.</text>
</comment>
<evidence type="ECO:0000313" key="2">
    <source>
        <dbReference type="EMBL" id="CAK0858851.1"/>
    </source>
</evidence>
<feature type="compositionally biased region" description="Basic and acidic residues" evidence="1">
    <location>
        <begin position="185"/>
        <end position="197"/>
    </location>
</feature>
<dbReference type="EMBL" id="CAUYUJ010015845">
    <property type="protein sequence ID" value="CAK0858851.1"/>
    <property type="molecule type" value="Genomic_DNA"/>
</dbReference>
<feature type="region of interest" description="Disordered" evidence="1">
    <location>
        <begin position="1"/>
        <end position="40"/>
    </location>
</feature>
<keyword evidence="3" id="KW-1185">Reference proteome</keyword>
<feature type="compositionally biased region" description="Basic residues" evidence="1">
    <location>
        <begin position="13"/>
        <end position="29"/>
    </location>
</feature>
<feature type="compositionally biased region" description="Basic and acidic residues" evidence="1">
    <location>
        <begin position="125"/>
        <end position="136"/>
    </location>
</feature>
<reference evidence="2" key="1">
    <citation type="submission" date="2023-10" db="EMBL/GenBank/DDBJ databases">
        <authorList>
            <person name="Chen Y."/>
            <person name="Shah S."/>
            <person name="Dougan E. K."/>
            <person name="Thang M."/>
            <person name="Chan C."/>
        </authorList>
    </citation>
    <scope>NUCLEOTIDE SEQUENCE [LARGE SCALE GENOMIC DNA]</scope>
</reference>
<organism evidence="2 3">
    <name type="scientific">Prorocentrum cordatum</name>
    <dbReference type="NCBI Taxonomy" id="2364126"/>
    <lineage>
        <taxon>Eukaryota</taxon>
        <taxon>Sar</taxon>
        <taxon>Alveolata</taxon>
        <taxon>Dinophyceae</taxon>
        <taxon>Prorocentrales</taxon>
        <taxon>Prorocentraceae</taxon>
        <taxon>Prorocentrum</taxon>
    </lineage>
</organism>
<protein>
    <submittedName>
        <fullName evidence="2">Uncharacterized protein</fullName>
    </submittedName>
</protein>
<accession>A0ABN9UIM2</accession>
<evidence type="ECO:0000313" key="3">
    <source>
        <dbReference type="Proteomes" id="UP001189429"/>
    </source>
</evidence>
<proteinExistence type="predicted"/>
<evidence type="ECO:0000256" key="1">
    <source>
        <dbReference type="SAM" id="MobiDB-lite"/>
    </source>
</evidence>
<name>A0ABN9UIM2_9DINO</name>
<sequence>PRGVPGRPPDATRRRRARAMGKGKQKGWRPPKDDGGALGMLFGSADHITGHSVASPVTLRQDGVALPKNHPNYGDDKGKGKGKGGGKGDAAPAATAAMPPPDVPVKTDGAKPRPVAARWARKATVKTEADACKPGDAEAALAEPVKPAVPLPSKEGSTKPVAKLEDDGLTEIERRRRGMAAAQSEIERRRRAEEEQTPRLPSRGGGGGYHHAQDARHWGRRRCSHIPGHWSRLGRAQRGVLSAASAYFKVCGLAYMCHGQLDHGDA</sequence>
<feature type="non-terminal residue" evidence="2">
    <location>
        <position position="1"/>
    </location>
</feature>
<gene>
    <name evidence="2" type="ORF">PCOR1329_LOCUS48418</name>
</gene>